<proteinExistence type="inferred from homology"/>
<protein>
    <recommendedName>
        <fullName evidence="4">Origin recognition complex subunit 1</fullName>
    </recommendedName>
</protein>
<evidence type="ECO:0000256" key="2">
    <source>
        <dbReference type="ARBA" id="ARBA00023125"/>
    </source>
</evidence>
<gene>
    <name evidence="7" type="ORF">L873DRAFT_1801671</name>
</gene>
<evidence type="ECO:0000256" key="3">
    <source>
        <dbReference type="ARBA" id="ARBA00023242"/>
    </source>
</evidence>
<comment type="similarity">
    <text evidence="4">Belongs to the ORC1 family.</text>
</comment>
<dbReference type="PANTHER" id="PTHR10763:SF23">
    <property type="entry name" value="ORIGIN RECOGNITION COMPLEX SUBUNIT 1"/>
    <property type="match status" value="1"/>
</dbReference>
<dbReference type="PANTHER" id="PTHR10763">
    <property type="entry name" value="CELL DIVISION CONTROL PROTEIN 6-RELATED"/>
    <property type="match status" value="1"/>
</dbReference>
<dbReference type="Gene3D" id="1.10.8.60">
    <property type="match status" value="1"/>
</dbReference>
<keyword evidence="2 4" id="KW-0238">DNA-binding</keyword>
<dbReference type="InterPro" id="IPR041083">
    <property type="entry name" value="AAA_lid_10"/>
</dbReference>
<dbReference type="EMBL" id="ML120366">
    <property type="protein sequence ID" value="RPB02699.1"/>
    <property type="molecule type" value="Genomic_DNA"/>
</dbReference>
<sequence length="77" mass="8196">MTMIQCCLARVSSNIVDPDTVQFGSRQVAAVSGNARRSLGICRRAFEIAKHSCNKDTDDNEPPSNNTGTGQVTIAAV</sequence>
<dbReference type="GO" id="GO:0005524">
    <property type="term" value="F:ATP binding"/>
    <property type="evidence" value="ECO:0007669"/>
    <property type="project" value="UniProtKB-KW"/>
</dbReference>
<feature type="region of interest" description="Disordered" evidence="5">
    <location>
        <begin position="52"/>
        <end position="77"/>
    </location>
</feature>
<evidence type="ECO:0000259" key="6">
    <source>
        <dbReference type="Pfam" id="PF17872"/>
    </source>
</evidence>
<dbReference type="Pfam" id="PF17872">
    <property type="entry name" value="AAA_lid_10"/>
    <property type="match status" value="1"/>
</dbReference>
<evidence type="ECO:0000256" key="1">
    <source>
        <dbReference type="ARBA" id="ARBA00004123"/>
    </source>
</evidence>
<comment type="subunit">
    <text evidence="4">ORC is composed of six subunits.</text>
</comment>
<dbReference type="STRING" id="1336337.A0A3N4K065"/>
<comment type="subcellular location">
    <subcellularLocation>
        <location evidence="1 4">Nucleus</location>
    </subcellularLocation>
</comment>
<dbReference type="GO" id="GO:0003688">
    <property type="term" value="F:DNA replication origin binding"/>
    <property type="evidence" value="ECO:0007669"/>
    <property type="project" value="TreeGrafter"/>
</dbReference>
<dbReference type="AlphaFoldDB" id="A0A3N4K065"/>
<keyword evidence="4" id="KW-0235">DNA replication</keyword>
<evidence type="ECO:0000313" key="8">
    <source>
        <dbReference type="Proteomes" id="UP000276215"/>
    </source>
</evidence>
<dbReference type="GO" id="GO:0006270">
    <property type="term" value="P:DNA replication initiation"/>
    <property type="evidence" value="ECO:0007669"/>
    <property type="project" value="TreeGrafter"/>
</dbReference>
<dbReference type="Proteomes" id="UP000276215">
    <property type="component" value="Unassembled WGS sequence"/>
</dbReference>
<keyword evidence="4" id="KW-0067">ATP-binding</keyword>
<keyword evidence="8" id="KW-1185">Reference proteome</keyword>
<keyword evidence="3 4" id="KW-0539">Nucleus</keyword>
<comment type="function">
    <text evidence="4">Component of the origin recognition complex (ORC) that binds origins of replication. DNA-binding is ATP-dependent, however specific DNA sequences that define origins of replication have not been identified so far. ORC is required to assemble the pre-replication complex necessary to initiate DNA replication.</text>
</comment>
<feature type="compositionally biased region" description="Polar residues" evidence="5">
    <location>
        <begin position="62"/>
        <end position="77"/>
    </location>
</feature>
<keyword evidence="4" id="KW-0547">Nucleotide-binding</keyword>
<evidence type="ECO:0000256" key="4">
    <source>
        <dbReference type="RuleBase" id="RU365058"/>
    </source>
</evidence>
<dbReference type="OrthoDB" id="1926878at2759"/>
<accession>A0A3N4K065</accession>
<reference evidence="7 8" key="1">
    <citation type="journal article" date="2018" name="Nat. Ecol. Evol.">
        <title>Pezizomycetes genomes reveal the molecular basis of ectomycorrhizal truffle lifestyle.</title>
        <authorList>
            <person name="Murat C."/>
            <person name="Payen T."/>
            <person name="Noel B."/>
            <person name="Kuo A."/>
            <person name="Morin E."/>
            <person name="Chen J."/>
            <person name="Kohler A."/>
            <person name="Krizsan K."/>
            <person name="Balestrini R."/>
            <person name="Da Silva C."/>
            <person name="Montanini B."/>
            <person name="Hainaut M."/>
            <person name="Levati E."/>
            <person name="Barry K.W."/>
            <person name="Belfiori B."/>
            <person name="Cichocki N."/>
            <person name="Clum A."/>
            <person name="Dockter R.B."/>
            <person name="Fauchery L."/>
            <person name="Guy J."/>
            <person name="Iotti M."/>
            <person name="Le Tacon F."/>
            <person name="Lindquist E.A."/>
            <person name="Lipzen A."/>
            <person name="Malagnac F."/>
            <person name="Mello A."/>
            <person name="Molinier V."/>
            <person name="Miyauchi S."/>
            <person name="Poulain J."/>
            <person name="Riccioni C."/>
            <person name="Rubini A."/>
            <person name="Sitrit Y."/>
            <person name="Splivallo R."/>
            <person name="Traeger S."/>
            <person name="Wang M."/>
            <person name="Zifcakova L."/>
            <person name="Wipf D."/>
            <person name="Zambonelli A."/>
            <person name="Paolocci F."/>
            <person name="Nowrousian M."/>
            <person name="Ottonello S."/>
            <person name="Baldrian P."/>
            <person name="Spatafora J.W."/>
            <person name="Henrissat B."/>
            <person name="Nagy L.G."/>
            <person name="Aury J.M."/>
            <person name="Wincker P."/>
            <person name="Grigoriev I.V."/>
            <person name="Bonfante P."/>
            <person name="Martin F.M."/>
        </authorList>
    </citation>
    <scope>NUCLEOTIDE SEQUENCE [LARGE SCALE GENOMIC DNA]</scope>
    <source>
        <strain evidence="7 8">120613-1</strain>
    </source>
</reference>
<name>A0A3N4K065_9PEZI</name>
<feature type="domain" description="AAA lid" evidence="6">
    <location>
        <begin position="16"/>
        <end position="51"/>
    </location>
</feature>
<feature type="non-terminal residue" evidence="7">
    <location>
        <position position="77"/>
    </location>
</feature>
<dbReference type="InterPro" id="IPR050311">
    <property type="entry name" value="ORC1/CDC6"/>
</dbReference>
<evidence type="ECO:0000313" key="7">
    <source>
        <dbReference type="EMBL" id="RPB02699.1"/>
    </source>
</evidence>
<organism evidence="7 8">
    <name type="scientific">Choiromyces venosus 120613-1</name>
    <dbReference type="NCBI Taxonomy" id="1336337"/>
    <lineage>
        <taxon>Eukaryota</taxon>
        <taxon>Fungi</taxon>
        <taxon>Dikarya</taxon>
        <taxon>Ascomycota</taxon>
        <taxon>Pezizomycotina</taxon>
        <taxon>Pezizomycetes</taxon>
        <taxon>Pezizales</taxon>
        <taxon>Tuberaceae</taxon>
        <taxon>Choiromyces</taxon>
    </lineage>
</organism>
<dbReference type="GO" id="GO:0005664">
    <property type="term" value="C:nuclear origin of replication recognition complex"/>
    <property type="evidence" value="ECO:0007669"/>
    <property type="project" value="TreeGrafter"/>
</dbReference>
<dbReference type="GO" id="GO:0033314">
    <property type="term" value="P:mitotic DNA replication checkpoint signaling"/>
    <property type="evidence" value="ECO:0007669"/>
    <property type="project" value="TreeGrafter"/>
</dbReference>
<evidence type="ECO:0000256" key="5">
    <source>
        <dbReference type="SAM" id="MobiDB-lite"/>
    </source>
</evidence>